<name>A0A2G6KB84_9BACT</name>
<sequence length="144" mass="16144">MEKYLAKDGRKLLRYPLMAHIADRGVGDIVIQRLGYATRPDASFFPLDAMLNLPSCSISYPHQKHLILEVVNNSFHDVLDAIARWTGVTLYFVNVTFPHQQGSYPLVVSLSNEGLFATFIANGLQGHVTLSNEEQIANIMTFSY</sequence>
<dbReference type="Proteomes" id="UP000230821">
    <property type="component" value="Unassembled WGS sequence"/>
</dbReference>
<dbReference type="AlphaFoldDB" id="A0A2G6KB84"/>
<organism evidence="1 2">
    <name type="scientific">candidate division KSB3 bacterium</name>
    <dbReference type="NCBI Taxonomy" id="2044937"/>
    <lineage>
        <taxon>Bacteria</taxon>
        <taxon>candidate division KSB3</taxon>
    </lineage>
</organism>
<gene>
    <name evidence="1" type="ORF">CSA56_14655</name>
</gene>
<dbReference type="EMBL" id="PDSK01000110">
    <property type="protein sequence ID" value="PIE32630.1"/>
    <property type="molecule type" value="Genomic_DNA"/>
</dbReference>
<reference evidence="1 2" key="1">
    <citation type="submission" date="2017-10" db="EMBL/GenBank/DDBJ databases">
        <title>Novel microbial diversity and functional potential in the marine mammal oral microbiome.</title>
        <authorList>
            <person name="Dudek N.K."/>
            <person name="Sun C.L."/>
            <person name="Burstein D."/>
            <person name="Kantor R.S."/>
            <person name="Aliaga Goltsman D.S."/>
            <person name="Bik E.M."/>
            <person name="Thomas B.C."/>
            <person name="Banfield J.F."/>
            <person name="Relman D.A."/>
        </authorList>
    </citation>
    <scope>NUCLEOTIDE SEQUENCE [LARGE SCALE GENOMIC DNA]</scope>
    <source>
        <strain evidence="1">DOLJORAL78_47_16</strain>
    </source>
</reference>
<proteinExistence type="predicted"/>
<evidence type="ECO:0000313" key="1">
    <source>
        <dbReference type="EMBL" id="PIE32630.1"/>
    </source>
</evidence>
<evidence type="ECO:0000313" key="2">
    <source>
        <dbReference type="Proteomes" id="UP000230821"/>
    </source>
</evidence>
<protein>
    <submittedName>
        <fullName evidence="1">Uncharacterized protein</fullName>
    </submittedName>
</protein>
<comment type="caution">
    <text evidence="1">The sequence shown here is derived from an EMBL/GenBank/DDBJ whole genome shotgun (WGS) entry which is preliminary data.</text>
</comment>
<accession>A0A2G6KB84</accession>